<evidence type="ECO:0000256" key="1">
    <source>
        <dbReference type="SAM" id="Phobius"/>
    </source>
</evidence>
<accession>A0A9N8J1E4</accession>
<dbReference type="InterPro" id="IPR021683">
    <property type="entry name" value="DUF3267"/>
</dbReference>
<keyword evidence="3" id="KW-1185">Reference proteome</keyword>
<gene>
    <name evidence="2" type="ORF">FLAPXU55_01409</name>
</gene>
<comment type="caution">
    <text evidence="2">The sequence shown here is derived from an EMBL/GenBank/DDBJ whole genome shotgun (WGS) entry which is preliminary data.</text>
</comment>
<protein>
    <submittedName>
        <fullName evidence="2">Uncharacterized protein</fullName>
    </submittedName>
</protein>
<dbReference type="Pfam" id="PF11667">
    <property type="entry name" value="DUF3267"/>
    <property type="match status" value="1"/>
</dbReference>
<sequence>MPFANCTEPLQSKKMLVIALAPFFILGLLPSIYGFLYNNFIFLFIGFSMTLGAIGDFIYSYLIFKLGLNHKILDHKSKVGFMIID</sequence>
<dbReference type="Proteomes" id="UP000533639">
    <property type="component" value="Unassembled WGS sequence"/>
</dbReference>
<dbReference type="AlphaFoldDB" id="A0A9N8J1E4"/>
<feature type="transmembrane region" description="Helical" evidence="1">
    <location>
        <begin position="41"/>
        <end position="64"/>
    </location>
</feature>
<dbReference type="EMBL" id="CAIJDE010000034">
    <property type="protein sequence ID" value="CAC9973721.1"/>
    <property type="molecule type" value="Genomic_DNA"/>
</dbReference>
<organism evidence="2 3">
    <name type="scientific">Flavobacterium panici</name>
    <dbReference type="NCBI Taxonomy" id="2654843"/>
    <lineage>
        <taxon>Bacteria</taxon>
        <taxon>Pseudomonadati</taxon>
        <taxon>Bacteroidota</taxon>
        <taxon>Flavobacteriia</taxon>
        <taxon>Flavobacteriales</taxon>
        <taxon>Flavobacteriaceae</taxon>
        <taxon>Flavobacterium</taxon>
    </lineage>
</organism>
<keyword evidence="1" id="KW-0472">Membrane</keyword>
<proteinExistence type="predicted"/>
<name>A0A9N8J1E4_9FLAO</name>
<keyword evidence="1" id="KW-1133">Transmembrane helix</keyword>
<evidence type="ECO:0000313" key="2">
    <source>
        <dbReference type="EMBL" id="CAC9973721.1"/>
    </source>
</evidence>
<keyword evidence="1" id="KW-0812">Transmembrane</keyword>
<reference evidence="2 3" key="1">
    <citation type="submission" date="2020-06" db="EMBL/GenBank/DDBJ databases">
        <authorList>
            <person name="Criscuolo A."/>
        </authorList>
    </citation>
    <scope>NUCLEOTIDE SEQUENCE [LARGE SCALE GENOMIC DNA]</scope>
    <source>
        <strain evidence="2">PXU-55</strain>
    </source>
</reference>
<feature type="transmembrane region" description="Helical" evidence="1">
    <location>
        <begin position="15"/>
        <end position="35"/>
    </location>
</feature>
<evidence type="ECO:0000313" key="3">
    <source>
        <dbReference type="Proteomes" id="UP000533639"/>
    </source>
</evidence>